<dbReference type="GO" id="GO:0015159">
    <property type="term" value="F:polysaccharide transmembrane transporter activity"/>
    <property type="evidence" value="ECO:0007669"/>
    <property type="project" value="InterPro"/>
</dbReference>
<keyword evidence="12" id="KW-0564">Palmitate</keyword>
<dbReference type="Pfam" id="PF10531">
    <property type="entry name" value="SLBB"/>
    <property type="match status" value="4"/>
</dbReference>
<evidence type="ECO:0000256" key="13">
    <source>
        <dbReference type="ARBA" id="ARBA00023237"/>
    </source>
</evidence>
<dbReference type="GO" id="GO:0046930">
    <property type="term" value="C:pore complex"/>
    <property type="evidence" value="ECO:0007669"/>
    <property type="project" value="UniProtKB-KW"/>
</dbReference>
<evidence type="ECO:0000256" key="11">
    <source>
        <dbReference type="ARBA" id="ARBA00023136"/>
    </source>
</evidence>
<evidence type="ECO:0000256" key="10">
    <source>
        <dbReference type="ARBA" id="ARBA00023114"/>
    </source>
</evidence>
<evidence type="ECO:0000259" key="18">
    <source>
        <dbReference type="Pfam" id="PF22461"/>
    </source>
</evidence>
<keyword evidence="9" id="KW-0406">Ion transport</keyword>
<evidence type="ECO:0000256" key="7">
    <source>
        <dbReference type="ARBA" id="ARBA00022729"/>
    </source>
</evidence>
<gene>
    <name evidence="19" type="ORF">DFP79_0228</name>
</gene>
<evidence type="ECO:0000313" key="20">
    <source>
        <dbReference type="Proteomes" id="UP000294656"/>
    </source>
</evidence>
<feature type="signal peptide" evidence="15">
    <location>
        <begin position="1"/>
        <end position="24"/>
    </location>
</feature>
<name>A0A4R6MI45_9GAMM</name>
<feature type="domain" description="Soluble ligand binding" evidence="17">
    <location>
        <begin position="399"/>
        <end position="441"/>
    </location>
</feature>
<dbReference type="InterPro" id="IPR054765">
    <property type="entry name" value="SLBB_dom"/>
</dbReference>
<sequence length="700" mass="76225">MDWLNPKLRIALMILLLISPFSIAQDNANNLIQPGDSLQINFLGDDAFEEPFEVDRLGNIVLPEVGVITLTGLSLADATTLIQVQLSSHFLNTEQLTLSRVEHRLLITVLGYVKTPGEVEIPQHGNLQMALTEAGGIKPGAQLNKVQIRRNNDSFVIDYKQYLDTGDANLIPELQSLDTIFVPSSPLTGNVEVEFDAASLLSGGDAAEKALSVKIFGEVHKPGTFTYDTTQNIVDMLMRAGGVTRFASVGQIRLITDGDPILFDLKDYLDGGSDQLLPKVAPGATIFVPMKEEEVKSGNRTVYIMGEVFRPGAYEIQESASFIEILANAGGPSRFARTRAIRIIRNDNSVAEFDLQAYTEGLSSATPPAVEPGDAIFVPEKNDVNQTSWLKITSDKAIHIIGAVVKPGRYEWSNEMSLMDLIAESRGPTKDADISNLSIKRPNLPPIQFNLAQYLGGKGEQSMPKLKGGDTIVIPRHPQFPVSDKAEWVKQTGEDSVFVMGQVGIPGRYRFTGKESFLDVLAAANGPSDSADLRAARVIHRNDRQAKTTKVNLALYFDTGDESLLPSLQAGDTLFLPGKSLKDYNGQAQRSIKVMGALVSPGHYRFSDDMNLLDALAQAGGPTNSADISEVRIVHEGCCNTTSLVFDLAAYLRSPEGALLPVIRPGDTIYISSTENSMWTQTMSFVRDMISIATLLILVL</sequence>
<evidence type="ECO:0000256" key="4">
    <source>
        <dbReference type="ARBA" id="ARBA00022452"/>
    </source>
</evidence>
<keyword evidence="8" id="KW-0625">Polysaccharide transport</keyword>
<evidence type="ECO:0000256" key="12">
    <source>
        <dbReference type="ARBA" id="ARBA00023139"/>
    </source>
</evidence>
<dbReference type="InterPro" id="IPR049712">
    <property type="entry name" value="Poly_export"/>
</dbReference>
<keyword evidence="11" id="KW-0472">Membrane</keyword>
<dbReference type="PANTHER" id="PTHR33619:SF3">
    <property type="entry name" value="POLYSACCHARIDE EXPORT PROTEIN GFCE-RELATED"/>
    <property type="match status" value="1"/>
</dbReference>
<dbReference type="Proteomes" id="UP000294656">
    <property type="component" value="Unassembled WGS sequence"/>
</dbReference>
<keyword evidence="6" id="KW-0812">Transmembrane</keyword>
<feature type="domain" description="Soluble ligand binding" evidence="17">
    <location>
        <begin position="593"/>
        <end position="629"/>
    </location>
</feature>
<evidence type="ECO:0000256" key="15">
    <source>
        <dbReference type="SAM" id="SignalP"/>
    </source>
</evidence>
<evidence type="ECO:0000256" key="8">
    <source>
        <dbReference type="ARBA" id="ARBA00023047"/>
    </source>
</evidence>
<dbReference type="InterPro" id="IPR003715">
    <property type="entry name" value="Poly_export_N"/>
</dbReference>
<dbReference type="Pfam" id="PF22461">
    <property type="entry name" value="SLBB_2"/>
    <property type="match status" value="2"/>
</dbReference>
<comment type="similarity">
    <text evidence="2">Belongs to the BexD/CtrA/VexA family.</text>
</comment>
<dbReference type="InterPro" id="IPR019554">
    <property type="entry name" value="Soluble_ligand-bd"/>
</dbReference>
<feature type="domain" description="Polysaccharide export protein N-terminal" evidence="16">
    <location>
        <begin position="25"/>
        <end position="98"/>
    </location>
</feature>
<dbReference type="RefSeq" id="WP_133502125.1">
    <property type="nucleotide sequence ID" value="NZ_SNXC01000003.1"/>
</dbReference>
<keyword evidence="4" id="KW-1134">Transmembrane beta strand</keyword>
<dbReference type="OrthoDB" id="9808948at2"/>
<evidence type="ECO:0000313" key="19">
    <source>
        <dbReference type="EMBL" id="TDP01076.1"/>
    </source>
</evidence>
<keyword evidence="10" id="KW-0626">Porin</keyword>
<evidence type="ECO:0000256" key="5">
    <source>
        <dbReference type="ARBA" id="ARBA00022597"/>
    </source>
</evidence>
<evidence type="ECO:0000256" key="9">
    <source>
        <dbReference type="ARBA" id="ARBA00023065"/>
    </source>
</evidence>
<keyword evidence="20" id="KW-1185">Reference proteome</keyword>
<evidence type="ECO:0000256" key="3">
    <source>
        <dbReference type="ARBA" id="ARBA00022448"/>
    </source>
</evidence>
<evidence type="ECO:0000259" key="17">
    <source>
        <dbReference type="Pfam" id="PF10531"/>
    </source>
</evidence>
<feature type="domain" description="SLBB" evidence="18">
    <location>
        <begin position="107"/>
        <end position="182"/>
    </location>
</feature>
<evidence type="ECO:0000256" key="14">
    <source>
        <dbReference type="ARBA" id="ARBA00023288"/>
    </source>
</evidence>
<dbReference type="AlphaFoldDB" id="A0A4R6MI45"/>
<keyword evidence="14" id="KW-0449">Lipoprotein</keyword>
<keyword evidence="13" id="KW-0998">Cell outer membrane</keyword>
<dbReference type="Gene3D" id="3.10.560.10">
    <property type="entry name" value="Outer membrane lipoprotein wza domain like"/>
    <property type="match status" value="6"/>
</dbReference>
<evidence type="ECO:0000256" key="6">
    <source>
        <dbReference type="ARBA" id="ARBA00022692"/>
    </source>
</evidence>
<feature type="chain" id="PRO_5020343784" evidence="15">
    <location>
        <begin position="25"/>
        <end position="700"/>
    </location>
</feature>
<accession>A0A4R6MI45</accession>
<organism evidence="19 20">
    <name type="scientific">Marinomonas balearica</name>
    <dbReference type="NCBI Taxonomy" id="491947"/>
    <lineage>
        <taxon>Bacteria</taxon>
        <taxon>Pseudomonadati</taxon>
        <taxon>Pseudomonadota</taxon>
        <taxon>Gammaproteobacteria</taxon>
        <taxon>Oceanospirillales</taxon>
        <taxon>Oceanospirillaceae</taxon>
        <taxon>Marinomonas</taxon>
    </lineage>
</organism>
<feature type="domain" description="SLBB" evidence="18">
    <location>
        <begin position="301"/>
        <end position="378"/>
    </location>
</feature>
<keyword evidence="3" id="KW-0813">Transport</keyword>
<feature type="domain" description="Soluble ligand binding" evidence="17">
    <location>
        <begin position="213"/>
        <end position="261"/>
    </location>
</feature>
<reference evidence="19 20" key="1">
    <citation type="submission" date="2019-03" db="EMBL/GenBank/DDBJ databases">
        <title>Genomic Encyclopedia of Type Strains, Phase III (KMG-III): the genomes of soil and plant-associated and newly described type strains.</title>
        <authorList>
            <person name="Whitman W."/>
        </authorList>
    </citation>
    <scope>NUCLEOTIDE SEQUENCE [LARGE SCALE GENOMIC DNA]</scope>
    <source>
        <strain evidence="19 20">CECT 7378</strain>
    </source>
</reference>
<protein>
    <submittedName>
        <fullName evidence="19">Protein involved in polysaccharide export with SLBB domain</fullName>
    </submittedName>
</protein>
<dbReference type="Pfam" id="PF02563">
    <property type="entry name" value="Poly_export"/>
    <property type="match status" value="1"/>
</dbReference>
<dbReference type="GO" id="GO:0006811">
    <property type="term" value="P:monoatomic ion transport"/>
    <property type="evidence" value="ECO:0007669"/>
    <property type="project" value="UniProtKB-KW"/>
</dbReference>
<keyword evidence="7 15" id="KW-0732">Signal</keyword>
<proteinExistence type="inferred from homology"/>
<evidence type="ECO:0000259" key="16">
    <source>
        <dbReference type="Pfam" id="PF02563"/>
    </source>
</evidence>
<evidence type="ECO:0000256" key="2">
    <source>
        <dbReference type="ARBA" id="ARBA00009450"/>
    </source>
</evidence>
<comment type="subcellular location">
    <subcellularLocation>
        <location evidence="1">Cell outer membrane</location>
        <topology evidence="1">Multi-pass membrane protein</topology>
    </subcellularLocation>
</comment>
<keyword evidence="5" id="KW-0762">Sugar transport</keyword>
<dbReference type="GO" id="GO:0015288">
    <property type="term" value="F:porin activity"/>
    <property type="evidence" value="ECO:0007669"/>
    <property type="project" value="UniProtKB-KW"/>
</dbReference>
<comment type="caution">
    <text evidence="19">The sequence shown here is derived from an EMBL/GenBank/DDBJ whole genome shotgun (WGS) entry which is preliminary data.</text>
</comment>
<feature type="domain" description="Soluble ligand binding" evidence="17">
    <location>
        <begin position="497"/>
        <end position="540"/>
    </location>
</feature>
<dbReference type="EMBL" id="SNXC01000003">
    <property type="protein sequence ID" value="TDP01076.1"/>
    <property type="molecule type" value="Genomic_DNA"/>
</dbReference>
<evidence type="ECO:0000256" key="1">
    <source>
        <dbReference type="ARBA" id="ARBA00004571"/>
    </source>
</evidence>
<dbReference type="PANTHER" id="PTHR33619">
    <property type="entry name" value="POLYSACCHARIDE EXPORT PROTEIN GFCE-RELATED"/>
    <property type="match status" value="1"/>
</dbReference>
<dbReference type="GO" id="GO:0009279">
    <property type="term" value="C:cell outer membrane"/>
    <property type="evidence" value="ECO:0007669"/>
    <property type="project" value="UniProtKB-SubCell"/>
</dbReference>